<dbReference type="Pfam" id="PF00535">
    <property type="entry name" value="Glycos_transf_2"/>
    <property type="match status" value="1"/>
</dbReference>
<dbReference type="RefSeq" id="WP_004357516.1">
    <property type="nucleotide sequence ID" value="NZ_JRNR01000021.1"/>
</dbReference>
<accession>A0A096AT56</accession>
<dbReference type="GO" id="GO:0016758">
    <property type="term" value="F:hexosyltransferase activity"/>
    <property type="evidence" value="ECO:0007669"/>
    <property type="project" value="UniProtKB-ARBA"/>
</dbReference>
<proteinExistence type="predicted"/>
<dbReference type="CDD" id="cd00761">
    <property type="entry name" value="Glyco_tranf_GTA_type"/>
    <property type="match status" value="1"/>
</dbReference>
<keyword evidence="1" id="KW-0328">Glycosyltransferase</keyword>
<evidence type="ECO:0000313" key="5">
    <source>
        <dbReference type="Proteomes" id="UP000029538"/>
    </source>
</evidence>
<dbReference type="InterPro" id="IPR029044">
    <property type="entry name" value="Nucleotide-diphossugar_trans"/>
</dbReference>
<evidence type="ECO:0000313" key="4">
    <source>
        <dbReference type="EMBL" id="KGF49945.1"/>
    </source>
</evidence>
<reference evidence="4 5" key="1">
    <citation type="submission" date="2014-07" db="EMBL/GenBank/DDBJ databases">
        <authorList>
            <person name="McCorrison J."/>
            <person name="Sanka R."/>
            <person name="Torralba M."/>
            <person name="Gillis M."/>
            <person name="Haft D.H."/>
            <person name="Methe B."/>
            <person name="Sutton G."/>
            <person name="Nelson K.E."/>
        </authorList>
    </citation>
    <scope>NUCLEOTIDE SEQUENCE [LARGE SCALE GENOMIC DNA]</scope>
    <source>
        <strain evidence="4 5">DNF00882</strain>
    </source>
</reference>
<dbReference type="Gene3D" id="3.90.550.10">
    <property type="entry name" value="Spore Coat Polysaccharide Biosynthesis Protein SpsA, Chain A"/>
    <property type="match status" value="1"/>
</dbReference>
<name>A0A096AT56_9BACT</name>
<protein>
    <submittedName>
        <fullName evidence="4">Glycosyl transferase family 2</fullName>
    </submittedName>
</protein>
<sequence>MQTQPNHTQISKKTPLISFIITYYNEPVNMLKACIESVLALSLTDEEREIIVIDDGSNLSPLDLLTDITNEIFYIRQPNQGLSQARNTGITMSSGQYLQFIDADDYLIPHNYEKCLDFIRFKNPDMVLFDETSKETTSLQLPKDEVISGTEYIRNNNLKASASGYIFKKNLLLNLRFTKGILHEDEEFTPQLIIRADKVYDTQIAAYFYRQRNDSITHKKDKRWKIKRLQDTEQIIKTLQDKADLMPPKERSAMNRRVAQLTMDYIYNTIILTHDEQYLNHVIQRLEKRGLYPLPAKNYTKKYKTFSILIKTKIGRKILINTLPLIKSGH</sequence>
<gene>
    <name evidence="4" type="ORF">HMPREF0654_03080</name>
</gene>
<dbReference type="PANTHER" id="PTHR22916">
    <property type="entry name" value="GLYCOSYLTRANSFERASE"/>
    <property type="match status" value="1"/>
</dbReference>
<organism evidence="4 5">
    <name type="scientific">Prevotella disiens DNF00882</name>
    <dbReference type="NCBI Taxonomy" id="1401075"/>
    <lineage>
        <taxon>Bacteria</taxon>
        <taxon>Pseudomonadati</taxon>
        <taxon>Bacteroidota</taxon>
        <taxon>Bacteroidia</taxon>
        <taxon>Bacteroidales</taxon>
        <taxon>Prevotellaceae</taxon>
        <taxon>Prevotella</taxon>
    </lineage>
</organism>
<evidence type="ECO:0000259" key="3">
    <source>
        <dbReference type="Pfam" id="PF00535"/>
    </source>
</evidence>
<dbReference type="InterPro" id="IPR001173">
    <property type="entry name" value="Glyco_trans_2-like"/>
</dbReference>
<comment type="caution">
    <text evidence="4">The sequence shown here is derived from an EMBL/GenBank/DDBJ whole genome shotgun (WGS) entry which is preliminary data.</text>
</comment>
<evidence type="ECO:0000256" key="2">
    <source>
        <dbReference type="ARBA" id="ARBA00022679"/>
    </source>
</evidence>
<dbReference type="EMBL" id="JRNR01000021">
    <property type="protein sequence ID" value="KGF49945.1"/>
    <property type="molecule type" value="Genomic_DNA"/>
</dbReference>
<dbReference type="GeneID" id="91082176"/>
<keyword evidence="2 4" id="KW-0808">Transferase</keyword>
<dbReference type="SUPFAM" id="SSF53448">
    <property type="entry name" value="Nucleotide-diphospho-sugar transferases"/>
    <property type="match status" value="1"/>
</dbReference>
<feature type="domain" description="Glycosyltransferase 2-like" evidence="3">
    <location>
        <begin position="18"/>
        <end position="144"/>
    </location>
</feature>
<dbReference type="PANTHER" id="PTHR22916:SF51">
    <property type="entry name" value="GLYCOSYLTRANSFERASE EPSH-RELATED"/>
    <property type="match status" value="1"/>
</dbReference>
<dbReference type="AlphaFoldDB" id="A0A096AT56"/>
<evidence type="ECO:0000256" key="1">
    <source>
        <dbReference type="ARBA" id="ARBA00022676"/>
    </source>
</evidence>
<dbReference type="Proteomes" id="UP000029538">
    <property type="component" value="Unassembled WGS sequence"/>
</dbReference>